<feature type="domain" description="ATPase BadF/BadG/BcrA/BcrD type" evidence="5">
    <location>
        <begin position="10"/>
        <end position="283"/>
    </location>
</feature>
<dbReference type="GO" id="GO:0045127">
    <property type="term" value="F:N-acetylglucosamine kinase activity"/>
    <property type="evidence" value="ECO:0007669"/>
    <property type="project" value="UniProtKB-EC"/>
</dbReference>
<dbReference type="EC" id="2.7.1.59" evidence="2"/>
<dbReference type="AlphaFoldDB" id="A0AAE1PBD2"/>
<dbReference type="EMBL" id="JAWZYT010002303">
    <property type="protein sequence ID" value="KAK4305278.1"/>
    <property type="molecule type" value="Genomic_DNA"/>
</dbReference>
<reference evidence="6" key="1">
    <citation type="submission" date="2023-11" db="EMBL/GenBank/DDBJ databases">
        <title>Genome assemblies of two species of porcelain crab, Petrolisthes cinctipes and Petrolisthes manimaculis (Anomura: Porcellanidae).</title>
        <authorList>
            <person name="Angst P."/>
        </authorList>
    </citation>
    <scope>NUCLEOTIDE SEQUENCE</scope>
    <source>
        <strain evidence="6">PB745_02</strain>
        <tissue evidence="6">Gill</tissue>
    </source>
</reference>
<organism evidence="6 7">
    <name type="scientific">Petrolisthes manimaculis</name>
    <dbReference type="NCBI Taxonomy" id="1843537"/>
    <lineage>
        <taxon>Eukaryota</taxon>
        <taxon>Metazoa</taxon>
        <taxon>Ecdysozoa</taxon>
        <taxon>Arthropoda</taxon>
        <taxon>Crustacea</taxon>
        <taxon>Multicrustacea</taxon>
        <taxon>Malacostraca</taxon>
        <taxon>Eumalacostraca</taxon>
        <taxon>Eucarida</taxon>
        <taxon>Decapoda</taxon>
        <taxon>Pleocyemata</taxon>
        <taxon>Anomura</taxon>
        <taxon>Galatheoidea</taxon>
        <taxon>Porcellanidae</taxon>
        <taxon>Petrolisthes</taxon>
    </lineage>
</organism>
<evidence type="ECO:0000313" key="7">
    <source>
        <dbReference type="Proteomes" id="UP001292094"/>
    </source>
</evidence>
<protein>
    <recommendedName>
        <fullName evidence="3">N-acetyl-D-glucosamine kinase</fullName>
        <ecNumber evidence="2">2.7.1.59</ecNumber>
    </recommendedName>
    <alternativeName>
        <fullName evidence="4">GlcNAc kinase</fullName>
    </alternativeName>
</protein>
<comment type="similarity">
    <text evidence="1">Belongs to the eukaryotic-type N-acetylglucosamine kinase family.</text>
</comment>
<dbReference type="InterPro" id="IPR039758">
    <property type="entry name" value="NAGK-like"/>
</dbReference>
<sequence length="393" mass="42610">MVNANLIFGGIEGGGTHSWIVLMDGKGNKIAEVEGPSTNVLLLGLTECFRRLQQLVHDAKKQAHLPNDTVLEALGLCLSGCEEDKKNRELEETMLAQYPDLARHVIFSSDTHGSIATGSPKGGIVLISGTGSNALLVNPDGSTFRCGGWGHMLGDEGSGYWIAARGVKILFDEDDHLIDPPHSTDTLRTLVYKHFELKDRFGMLHHTYTSFQKQNYASLAAEISKAAAEGDAMCALIMYEGGYKIGRHISALSRNINTDLLTCDTGLPIVCAGSVWKSWEFLQEGFIEGVKPHLEKDEIIPKLNLLRLTVTSAMGATYLAAQRAGYDLPRDYSKNVFSIFTHVQPPSVCTLQQQKRTSLSLSSELIIGKANAKTNGKINGGTNGTSSSTVNIC</sequence>
<name>A0AAE1PBD2_9EUCA</name>
<dbReference type="PANTHER" id="PTHR12862">
    <property type="entry name" value="BADF TYPE ATPASE DOMAIN-CONTAINING PROTEIN"/>
    <property type="match status" value="1"/>
</dbReference>
<accession>A0AAE1PBD2</accession>
<evidence type="ECO:0000256" key="1">
    <source>
        <dbReference type="ARBA" id="ARBA00006198"/>
    </source>
</evidence>
<evidence type="ECO:0000256" key="2">
    <source>
        <dbReference type="ARBA" id="ARBA00012122"/>
    </source>
</evidence>
<evidence type="ECO:0000259" key="5">
    <source>
        <dbReference type="Pfam" id="PF01869"/>
    </source>
</evidence>
<dbReference type="InterPro" id="IPR002731">
    <property type="entry name" value="ATPase_BadF"/>
</dbReference>
<evidence type="ECO:0000313" key="6">
    <source>
        <dbReference type="EMBL" id="KAK4305278.1"/>
    </source>
</evidence>
<dbReference type="SUPFAM" id="SSF53067">
    <property type="entry name" value="Actin-like ATPase domain"/>
    <property type="match status" value="2"/>
</dbReference>
<dbReference type="Proteomes" id="UP001292094">
    <property type="component" value="Unassembled WGS sequence"/>
</dbReference>
<dbReference type="Gene3D" id="3.30.420.40">
    <property type="match status" value="1"/>
</dbReference>
<evidence type="ECO:0000256" key="4">
    <source>
        <dbReference type="ARBA" id="ARBA00031123"/>
    </source>
</evidence>
<proteinExistence type="inferred from homology"/>
<dbReference type="CDD" id="cd24078">
    <property type="entry name" value="ASKHA_NBD_NAGK_meta"/>
    <property type="match status" value="1"/>
</dbReference>
<keyword evidence="7" id="KW-1185">Reference proteome</keyword>
<dbReference type="Pfam" id="PF01869">
    <property type="entry name" value="BcrAD_BadFG"/>
    <property type="match status" value="1"/>
</dbReference>
<evidence type="ECO:0000256" key="3">
    <source>
        <dbReference type="ARBA" id="ARBA00014974"/>
    </source>
</evidence>
<comment type="caution">
    <text evidence="6">The sequence shown here is derived from an EMBL/GenBank/DDBJ whole genome shotgun (WGS) entry which is preliminary data.</text>
</comment>
<gene>
    <name evidence="6" type="ORF">Pmani_022837</name>
</gene>
<dbReference type="InterPro" id="IPR043129">
    <property type="entry name" value="ATPase_NBD"/>
</dbReference>
<dbReference type="PANTHER" id="PTHR12862:SF0">
    <property type="entry name" value="N-ACETYL-D-GLUCOSAMINE KINASE"/>
    <property type="match status" value="1"/>
</dbReference>